<sequence>MHVTEVPKPAVTGRDRITGLDGVRGLAALFVVVHHCRLFSFPGFPADTGPLWLSPLLYGHLAVVVFIVLSGYSLALGPAGREWHLGRIRTFLRRRAWRIIPAYWAALVFSFLVARLLVTETPGVVPTGRSLLTYGFLVQDVVSAPSPNSAFWSIAVEAQLYLLFPLLLLLRRNIGAVALVVCVLTGVVLIEALSGQVPVFMSLLHLTPEFAVLFTLGAVTAGIRRDSRMPWSWLALAGGAVLVILIAVLGPVRAIGHYFWLDLLAAFPVAALLAGLAQGRPSWLIRVLDSAPLRFLGKCSYSLYLVHVPIVAVVSHLLVRAWLPAGTPAFLLTAVLAVPLAVLFARGFAAVFELPFHRHRSAAALLAAIRSKRHAQPGKGTGAPPA</sequence>
<evidence type="ECO:0000313" key="3">
    <source>
        <dbReference type="EMBL" id="PFG47711.1"/>
    </source>
</evidence>
<feature type="transmembrane region" description="Helical" evidence="1">
    <location>
        <begin position="26"/>
        <end position="44"/>
    </location>
</feature>
<reference evidence="3 4" key="1">
    <citation type="submission" date="2017-10" db="EMBL/GenBank/DDBJ databases">
        <title>Sequencing the genomes of 1000 actinobacteria strains.</title>
        <authorList>
            <person name="Klenk H.-P."/>
        </authorList>
    </citation>
    <scope>NUCLEOTIDE SEQUENCE [LARGE SCALE GENOMIC DNA]</scope>
    <source>
        <strain evidence="3 4">DSM 46092</strain>
    </source>
</reference>
<dbReference type="PANTHER" id="PTHR23028:SF53">
    <property type="entry name" value="ACYL_TRANSF_3 DOMAIN-CONTAINING PROTEIN"/>
    <property type="match status" value="1"/>
</dbReference>
<dbReference type="EMBL" id="PDJK01000002">
    <property type="protein sequence ID" value="PFG47711.1"/>
    <property type="molecule type" value="Genomic_DNA"/>
</dbReference>
<keyword evidence="4" id="KW-1185">Reference proteome</keyword>
<dbReference type="RefSeq" id="WP_211291872.1">
    <property type="nucleotide sequence ID" value="NZ_JBIAKZ010000014.1"/>
</dbReference>
<gene>
    <name evidence="3" type="ORF">ATK36_2765</name>
</gene>
<feature type="transmembrane region" description="Helical" evidence="1">
    <location>
        <begin position="258"/>
        <end position="277"/>
    </location>
</feature>
<feature type="transmembrane region" description="Helical" evidence="1">
    <location>
        <begin position="96"/>
        <end position="118"/>
    </location>
</feature>
<dbReference type="GO" id="GO:0000271">
    <property type="term" value="P:polysaccharide biosynthetic process"/>
    <property type="evidence" value="ECO:0007669"/>
    <property type="project" value="TreeGrafter"/>
</dbReference>
<proteinExistence type="predicted"/>
<keyword evidence="1" id="KW-1133">Transmembrane helix</keyword>
<feature type="transmembrane region" description="Helical" evidence="1">
    <location>
        <begin position="329"/>
        <end position="352"/>
    </location>
</feature>
<feature type="transmembrane region" description="Helical" evidence="1">
    <location>
        <begin position="231"/>
        <end position="252"/>
    </location>
</feature>
<name>A0A2A9FAA9_9PSEU</name>
<dbReference type="Proteomes" id="UP000243542">
    <property type="component" value="Unassembled WGS sequence"/>
</dbReference>
<evidence type="ECO:0000313" key="4">
    <source>
        <dbReference type="Proteomes" id="UP000243542"/>
    </source>
</evidence>
<evidence type="ECO:0000259" key="2">
    <source>
        <dbReference type="Pfam" id="PF01757"/>
    </source>
</evidence>
<evidence type="ECO:0000256" key="1">
    <source>
        <dbReference type="SAM" id="Phobius"/>
    </source>
</evidence>
<dbReference type="GO" id="GO:0016020">
    <property type="term" value="C:membrane"/>
    <property type="evidence" value="ECO:0007669"/>
    <property type="project" value="TreeGrafter"/>
</dbReference>
<keyword evidence="1" id="KW-0812">Transmembrane</keyword>
<organism evidence="3 4">
    <name type="scientific">Amycolatopsis sulphurea</name>
    <dbReference type="NCBI Taxonomy" id="76022"/>
    <lineage>
        <taxon>Bacteria</taxon>
        <taxon>Bacillati</taxon>
        <taxon>Actinomycetota</taxon>
        <taxon>Actinomycetes</taxon>
        <taxon>Pseudonocardiales</taxon>
        <taxon>Pseudonocardiaceae</taxon>
        <taxon>Amycolatopsis</taxon>
    </lineage>
</organism>
<feature type="transmembrane region" description="Helical" evidence="1">
    <location>
        <begin position="150"/>
        <end position="169"/>
    </location>
</feature>
<feature type="domain" description="Acyltransferase 3" evidence="2">
    <location>
        <begin position="18"/>
        <end position="345"/>
    </location>
</feature>
<dbReference type="PANTHER" id="PTHR23028">
    <property type="entry name" value="ACETYLTRANSFERASE"/>
    <property type="match status" value="1"/>
</dbReference>
<feature type="transmembrane region" description="Helical" evidence="1">
    <location>
        <begin position="56"/>
        <end position="75"/>
    </location>
</feature>
<protein>
    <submittedName>
        <fullName evidence="3">Peptidoglycan/LPS O-acetylase OafA/YrhL</fullName>
    </submittedName>
</protein>
<dbReference type="Pfam" id="PF01757">
    <property type="entry name" value="Acyl_transf_3"/>
    <property type="match status" value="1"/>
</dbReference>
<comment type="caution">
    <text evidence="3">The sequence shown here is derived from an EMBL/GenBank/DDBJ whole genome shotgun (WGS) entry which is preliminary data.</text>
</comment>
<feature type="transmembrane region" description="Helical" evidence="1">
    <location>
        <begin position="199"/>
        <end position="219"/>
    </location>
</feature>
<feature type="transmembrane region" description="Helical" evidence="1">
    <location>
        <begin position="303"/>
        <end position="323"/>
    </location>
</feature>
<feature type="transmembrane region" description="Helical" evidence="1">
    <location>
        <begin position="176"/>
        <end position="193"/>
    </location>
</feature>
<keyword evidence="1" id="KW-0472">Membrane</keyword>
<dbReference type="AlphaFoldDB" id="A0A2A9FAA9"/>
<dbReference type="InterPro" id="IPR002656">
    <property type="entry name" value="Acyl_transf_3_dom"/>
</dbReference>
<dbReference type="GO" id="GO:0016747">
    <property type="term" value="F:acyltransferase activity, transferring groups other than amino-acyl groups"/>
    <property type="evidence" value="ECO:0007669"/>
    <property type="project" value="InterPro"/>
</dbReference>
<dbReference type="InterPro" id="IPR050879">
    <property type="entry name" value="Acyltransferase_3"/>
</dbReference>
<accession>A0A2A9FAA9</accession>